<accession>A0A4S8K7X9</accession>
<dbReference type="AlphaFoldDB" id="A0A4S8K7X9"/>
<evidence type="ECO:0000256" key="1">
    <source>
        <dbReference type="SAM" id="MobiDB-lite"/>
    </source>
</evidence>
<protein>
    <submittedName>
        <fullName evidence="2">Uncharacterized protein</fullName>
    </submittedName>
</protein>
<dbReference type="Proteomes" id="UP000317650">
    <property type="component" value="Chromosome 8"/>
</dbReference>
<dbReference type="EMBL" id="PYDT01000002">
    <property type="protein sequence ID" value="THU71064.1"/>
    <property type="molecule type" value="Genomic_DNA"/>
</dbReference>
<proteinExistence type="predicted"/>
<name>A0A4S8K7X9_MUSBA</name>
<evidence type="ECO:0000313" key="2">
    <source>
        <dbReference type="EMBL" id="THU71064.1"/>
    </source>
</evidence>
<comment type="caution">
    <text evidence="2">The sequence shown here is derived from an EMBL/GenBank/DDBJ whole genome shotgun (WGS) entry which is preliminary data.</text>
</comment>
<reference evidence="2 3" key="1">
    <citation type="journal article" date="2019" name="Nat. Plants">
        <title>Genome sequencing of Musa balbisiana reveals subgenome evolution and function divergence in polyploid bananas.</title>
        <authorList>
            <person name="Yao X."/>
        </authorList>
    </citation>
    <scope>NUCLEOTIDE SEQUENCE [LARGE SCALE GENOMIC DNA]</scope>
    <source>
        <strain evidence="3">cv. DH-PKW</strain>
        <tissue evidence="2">Leaves</tissue>
    </source>
</reference>
<sequence length="62" mass="6534">MALEIECPLSLVPTATEEEMIFEEIFDSNSTGGGGGGERDLEGKKGRQTSRVGIHGGGRRIG</sequence>
<feature type="region of interest" description="Disordered" evidence="1">
    <location>
        <begin position="27"/>
        <end position="62"/>
    </location>
</feature>
<organism evidence="2 3">
    <name type="scientific">Musa balbisiana</name>
    <name type="common">Banana</name>
    <dbReference type="NCBI Taxonomy" id="52838"/>
    <lineage>
        <taxon>Eukaryota</taxon>
        <taxon>Viridiplantae</taxon>
        <taxon>Streptophyta</taxon>
        <taxon>Embryophyta</taxon>
        <taxon>Tracheophyta</taxon>
        <taxon>Spermatophyta</taxon>
        <taxon>Magnoliopsida</taxon>
        <taxon>Liliopsida</taxon>
        <taxon>Zingiberales</taxon>
        <taxon>Musaceae</taxon>
        <taxon>Musa</taxon>
    </lineage>
</organism>
<evidence type="ECO:0000313" key="3">
    <source>
        <dbReference type="Proteomes" id="UP000317650"/>
    </source>
</evidence>
<keyword evidence="3" id="KW-1185">Reference proteome</keyword>
<gene>
    <name evidence="2" type="ORF">C4D60_Mb08t31590</name>
</gene>